<dbReference type="STRING" id="1798661.A3D65_01230"/>
<dbReference type="EMBL" id="MHLL01000030">
    <property type="protein sequence ID" value="OGZ08684.1"/>
    <property type="molecule type" value="Genomic_DNA"/>
</dbReference>
<name>A0A1G2D4W9_9BACT</name>
<evidence type="ECO:0008006" key="3">
    <source>
        <dbReference type="Google" id="ProtNLM"/>
    </source>
</evidence>
<protein>
    <recommendedName>
        <fullName evidence="3">Type 4 fimbrial biogenesis protein PilX N-terminal domain-containing protein</fullName>
    </recommendedName>
</protein>
<evidence type="ECO:0000313" key="2">
    <source>
        <dbReference type="Proteomes" id="UP000177996"/>
    </source>
</evidence>
<reference evidence="1 2" key="1">
    <citation type="journal article" date="2016" name="Nat. Commun.">
        <title>Thousands of microbial genomes shed light on interconnected biogeochemical processes in an aquifer system.</title>
        <authorList>
            <person name="Anantharaman K."/>
            <person name="Brown C.T."/>
            <person name="Hug L.A."/>
            <person name="Sharon I."/>
            <person name="Castelle C.J."/>
            <person name="Probst A.J."/>
            <person name="Thomas B.C."/>
            <person name="Singh A."/>
            <person name="Wilkins M.J."/>
            <person name="Karaoz U."/>
            <person name="Brodie E.L."/>
            <person name="Williams K.H."/>
            <person name="Hubbard S.S."/>
            <person name="Banfield J.F."/>
        </authorList>
    </citation>
    <scope>NUCLEOTIDE SEQUENCE [LARGE SCALE GENOMIC DNA]</scope>
</reference>
<dbReference type="AlphaFoldDB" id="A0A1G2D4W9"/>
<comment type="caution">
    <text evidence="1">The sequence shown here is derived from an EMBL/GenBank/DDBJ whole genome shotgun (WGS) entry which is preliminary data.</text>
</comment>
<proteinExistence type="predicted"/>
<sequence length="588" mass="60375">MITLLFFMAISATIVVSATKAVSRELRTYQNIAESKFAYFAAESGVEDVVYRLHSSKKLGSTATIGLNGATSTIAITTTSGSHKAVTATGTAATRYRQLDLDISKSGSSNFSYVAQIGGGGITHSGSGSFVGNVSVNGPVLSTGSGSFNGNVTVTATSPADTSAIQTTYNANEVAGDSDLAPKNDLAQSFVAPISGKLTVVSLYMKRNATWSGSSYNATIRITADSGGSPATTALASGPGMNGNFAATTHAWVNTVFSSPATLTEGQTYWIVFDAASHGTRNWSWGRSNANLYGSGVAKYKNSWSTSGSWSDITGDMDFKVTLTSGSSTITGAFITGTARADSITSSTIQGDAYYQNISGSSVSGTSYPGSPTQSPIPMPISSSTIAQWKTDAESGETYVGNYSHSSSDPTSFGPKKITGNLSLSGSGAFNVTGTLYVEGNITHSGSGAFQCDPEYGASSCIVIADSYIVRSGSGTIQGSGTTGSYILLLTTTKNCFGTGSPGPCAGSPAESAISASGSGASVIFYSTDGQINLSGSGTMRAIAGHKLVYSGSGSIIYDPNILYTVFAPTATSTAEGVWTINTWRERR</sequence>
<organism evidence="1 2">
    <name type="scientific">Candidatus Lloydbacteria bacterium RIFCSPHIGHO2_02_FULL_50_13</name>
    <dbReference type="NCBI Taxonomy" id="1798661"/>
    <lineage>
        <taxon>Bacteria</taxon>
        <taxon>Candidatus Lloydiibacteriota</taxon>
    </lineage>
</organism>
<gene>
    <name evidence="1" type="ORF">A3D65_01230</name>
</gene>
<evidence type="ECO:0000313" key="1">
    <source>
        <dbReference type="EMBL" id="OGZ08684.1"/>
    </source>
</evidence>
<dbReference type="Proteomes" id="UP000177996">
    <property type="component" value="Unassembled WGS sequence"/>
</dbReference>
<accession>A0A1G2D4W9</accession>